<dbReference type="RefSeq" id="XP_046122298.1">
    <property type="nucleotide sequence ID" value="XM_046258028.1"/>
</dbReference>
<dbReference type="Proteomes" id="UP000887229">
    <property type="component" value="Unassembled WGS sequence"/>
</dbReference>
<keyword evidence="4" id="KW-1185">Reference proteome</keyword>
<dbReference type="InterPro" id="IPR029058">
    <property type="entry name" value="AB_hydrolase_fold"/>
</dbReference>
<organism evidence="3 4">
    <name type="scientific">Emericellopsis atlantica</name>
    <dbReference type="NCBI Taxonomy" id="2614577"/>
    <lineage>
        <taxon>Eukaryota</taxon>
        <taxon>Fungi</taxon>
        <taxon>Dikarya</taxon>
        <taxon>Ascomycota</taxon>
        <taxon>Pezizomycotina</taxon>
        <taxon>Sordariomycetes</taxon>
        <taxon>Hypocreomycetidae</taxon>
        <taxon>Hypocreales</taxon>
        <taxon>Bionectriaceae</taxon>
        <taxon>Emericellopsis</taxon>
    </lineage>
</organism>
<proteinExistence type="predicted"/>
<feature type="domain" description="AB hydrolase-1" evidence="2">
    <location>
        <begin position="294"/>
        <end position="383"/>
    </location>
</feature>
<dbReference type="InterPro" id="IPR000073">
    <property type="entry name" value="AB_hydrolase_1"/>
</dbReference>
<dbReference type="PANTHER" id="PTHR37471:SF1">
    <property type="entry name" value="AB HYDROLASE-1 DOMAIN-CONTAINING PROTEIN"/>
    <property type="match status" value="1"/>
</dbReference>
<name>A0A9P8CSR7_9HYPO</name>
<dbReference type="EMBL" id="MU251243">
    <property type="protein sequence ID" value="KAG9258374.1"/>
    <property type="molecule type" value="Genomic_DNA"/>
</dbReference>
<evidence type="ECO:0000313" key="3">
    <source>
        <dbReference type="EMBL" id="KAG9258374.1"/>
    </source>
</evidence>
<sequence length="476" mass="54602">MIGTSTVEWMLIRVSIFAFRYAPILYSIPIVLLTSVHGAKAWTFFSTWTFTVLLLAEAFFYVLAWKPAQRRLRLQAQHPAPPTRDERRALFQRCITTAPDPAAYVQGWFLGADLDDIRRDNVREFLLWAFFDHDGTSSADGDEDELEDYVAGIEQALGRKLEPGRSSVKSLRLTFDKIETAYRGLLWYAVVFMVDQATHALMMWYGFQYHAAESARQTFPPRPQNLWTSKRSPVRNLSYWYHPHQANNTQQPVVFFHGIGIGLLTYIGFLNGIRRRSNTGIVAIELLPISFRLTDPPPNRVEFVRQMVTILDHHRWDRVALVSHSYGSVLTTHVLGSPLLQSRVTSVVLTDPVTIMLHLPHVAYNFTRRRPRLANEWQLWYFASTDPGVAHCLGRHFFWRENIIWAEDLLHNDRKVAVSLAGRDIIVNTAAVGEYLEQEKNVQVVSFPGLDHAQVFDDRRGLQTLVDLVHATTAAY</sequence>
<dbReference type="OrthoDB" id="6431331at2759"/>
<evidence type="ECO:0000313" key="4">
    <source>
        <dbReference type="Proteomes" id="UP000887229"/>
    </source>
</evidence>
<feature type="transmembrane region" description="Helical" evidence="1">
    <location>
        <begin position="254"/>
        <end position="273"/>
    </location>
</feature>
<dbReference type="Pfam" id="PF00561">
    <property type="entry name" value="Abhydrolase_1"/>
    <property type="match status" value="1"/>
</dbReference>
<keyword evidence="1" id="KW-0472">Membrane</keyword>
<dbReference type="AlphaFoldDB" id="A0A9P8CSR7"/>
<dbReference type="GeneID" id="70288931"/>
<evidence type="ECO:0000256" key="1">
    <source>
        <dbReference type="SAM" id="Phobius"/>
    </source>
</evidence>
<comment type="caution">
    <text evidence="3">The sequence shown here is derived from an EMBL/GenBank/DDBJ whole genome shotgun (WGS) entry which is preliminary data.</text>
</comment>
<evidence type="ECO:0000259" key="2">
    <source>
        <dbReference type="Pfam" id="PF00561"/>
    </source>
</evidence>
<accession>A0A9P8CSR7</accession>
<feature type="transmembrane region" description="Helical" evidence="1">
    <location>
        <begin position="45"/>
        <end position="64"/>
    </location>
</feature>
<keyword evidence="1" id="KW-1133">Transmembrane helix</keyword>
<protein>
    <submittedName>
        <fullName evidence="3">Alpha/Beta hydrolase protein</fullName>
    </submittedName>
</protein>
<gene>
    <name evidence="3" type="ORF">F5Z01DRAFT_194606</name>
</gene>
<keyword evidence="3" id="KW-0378">Hydrolase</keyword>
<dbReference type="SUPFAM" id="SSF53474">
    <property type="entry name" value="alpha/beta-Hydrolases"/>
    <property type="match status" value="1"/>
</dbReference>
<dbReference type="Gene3D" id="3.40.50.1820">
    <property type="entry name" value="alpha/beta hydrolase"/>
    <property type="match status" value="1"/>
</dbReference>
<dbReference type="GO" id="GO:0016787">
    <property type="term" value="F:hydrolase activity"/>
    <property type="evidence" value="ECO:0007669"/>
    <property type="project" value="UniProtKB-KW"/>
</dbReference>
<dbReference type="PANTHER" id="PTHR37471">
    <property type="entry name" value="UNNAMED PRODUCT"/>
    <property type="match status" value="1"/>
</dbReference>
<reference evidence="3" key="1">
    <citation type="journal article" date="2021" name="IMA Fungus">
        <title>Genomic characterization of three marine fungi, including Emericellopsis atlantica sp. nov. with signatures of a generalist lifestyle and marine biomass degradation.</title>
        <authorList>
            <person name="Hagestad O.C."/>
            <person name="Hou L."/>
            <person name="Andersen J.H."/>
            <person name="Hansen E.H."/>
            <person name="Altermark B."/>
            <person name="Li C."/>
            <person name="Kuhnert E."/>
            <person name="Cox R.J."/>
            <person name="Crous P.W."/>
            <person name="Spatafora J.W."/>
            <person name="Lail K."/>
            <person name="Amirebrahimi M."/>
            <person name="Lipzen A."/>
            <person name="Pangilinan J."/>
            <person name="Andreopoulos W."/>
            <person name="Hayes R.D."/>
            <person name="Ng V."/>
            <person name="Grigoriev I.V."/>
            <person name="Jackson S.A."/>
            <person name="Sutton T.D.S."/>
            <person name="Dobson A.D.W."/>
            <person name="Rama T."/>
        </authorList>
    </citation>
    <scope>NUCLEOTIDE SEQUENCE</scope>
    <source>
        <strain evidence="3">TS7</strain>
    </source>
</reference>
<keyword evidence="1" id="KW-0812">Transmembrane</keyword>
<feature type="transmembrane region" description="Helical" evidence="1">
    <location>
        <begin position="185"/>
        <end position="207"/>
    </location>
</feature>